<reference evidence="2" key="1">
    <citation type="journal article" date="2020" name="Stud. Mycol.">
        <title>101 Dothideomycetes genomes: a test case for predicting lifestyles and emergence of pathogens.</title>
        <authorList>
            <person name="Haridas S."/>
            <person name="Albert R."/>
            <person name="Binder M."/>
            <person name="Bloem J."/>
            <person name="Labutti K."/>
            <person name="Salamov A."/>
            <person name="Andreopoulos B."/>
            <person name="Baker S."/>
            <person name="Barry K."/>
            <person name="Bills G."/>
            <person name="Bluhm B."/>
            <person name="Cannon C."/>
            <person name="Castanera R."/>
            <person name="Culley D."/>
            <person name="Daum C."/>
            <person name="Ezra D."/>
            <person name="Gonzalez J."/>
            <person name="Henrissat B."/>
            <person name="Kuo A."/>
            <person name="Liang C."/>
            <person name="Lipzen A."/>
            <person name="Lutzoni F."/>
            <person name="Magnuson J."/>
            <person name="Mondo S."/>
            <person name="Nolan M."/>
            <person name="Ohm R."/>
            <person name="Pangilinan J."/>
            <person name="Park H.-J."/>
            <person name="Ramirez L."/>
            <person name="Alfaro M."/>
            <person name="Sun H."/>
            <person name="Tritt A."/>
            <person name="Yoshinaga Y."/>
            <person name="Zwiers L.-H."/>
            <person name="Turgeon B."/>
            <person name="Goodwin S."/>
            <person name="Spatafora J."/>
            <person name="Crous P."/>
            <person name="Grigoriev I."/>
        </authorList>
    </citation>
    <scope>NUCLEOTIDE SEQUENCE</scope>
    <source>
        <strain evidence="2">CBS 690.94</strain>
    </source>
</reference>
<name>A0A9P4PHW1_9PLEO</name>
<sequence length="160" mass="17946">MPSLLPDNHDDGEIERVVPAPRASRVESSCRRSRLRSVRFSPFPILLVCADSAGQHRARTSPTHRPICAQAAPPPLPLISTARTVLHPRPCTLRPARCHQDAWNQYFRCWGPMRLVCSIERRPGEQLHENDAHHNHHDHHDHGGPAARRPILAPTPSLPA</sequence>
<evidence type="ECO:0000313" key="2">
    <source>
        <dbReference type="EMBL" id="KAF2444287.1"/>
    </source>
</evidence>
<organism evidence="2 3">
    <name type="scientific">Karstenula rhodostoma CBS 690.94</name>
    <dbReference type="NCBI Taxonomy" id="1392251"/>
    <lineage>
        <taxon>Eukaryota</taxon>
        <taxon>Fungi</taxon>
        <taxon>Dikarya</taxon>
        <taxon>Ascomycota</taxon>
        <taxon>Pezizomycotina</taxon>
        <taxon>Dothideomycetes</taxon>
        <taxon>Pleosporomycetidae</taxon>
        <taxon>Pleosporales</taxon>
        <taxon>Massarineae</taxon>
        <taxon>Didymosphaeriaceae</taxon>
        <taxon>Karstenula</taxon>
    </lineage>
</organism>
<dbReference type="AlphaFoldDB" id="A0A9P4PHW1"/>
<keyword evidence="3" id="KW-1185">Reference proteome</keyword>
<evidence type="ECO:0000313" key="3">
    <source>
        <dbReference type="Proteomes" id="UP000799764"/>
    </source>
</evidence>
<comment type="caution">
    <text evidence="2">The sequence shown here is derived from an EMBL/GenBank/DDBJ whole genome shotgun (WGS) entry which is preliminary data.</text>
</comment>
<dbReference type="Proteomes" id="UP000799764">
    <property type="component" value="Unassembled WGS sequence"/>
</dbReference>
<gene>
    <name evidence="2" type="ORF">P171DRAFT_30117</name>
</gene>
<feature type="region of interest" description="Disordered" evidence="1">
    <location>
        <begin position="129"/>
        <end position="160"/>
    </location>
</feature>
<accession>A0A9P4PHW1</accession>
<dbReference type="EMBL" id="MU001501">
    <property type="protein sequence ID" value="KAF2444287.1"/>
    <property type="molecule type" value="Genomic_DNA"/>
</dbReference>
<evidence type="ECO:0000256" key="1">
    <source>
        <dbReference type="SAM" id="MobiDB-lite"/>
    </source>
</evidence>
<feature type="compositionally biased region" description="Basic and acidic residues" evidence="1">
    <location>
        <begin position="129"/>
        <end position="143"/>
    </location>
</feature>
<proteinExistence type="predicted"/>
<protein>
    <submittedName>
        <fullName evidence="2">Uncharacterized protein</fullName>
    </submittedName>
</protein>